<dbReference type="EMBL" id="JAAPAO010000874">
    <property type="protein sequence ID" value="KAF4652883.1"/>
    <property type="molecule type" value="Genomic_DNA"/>
</dbReference>
<evidence type="ECO:0000313" key="3">
    <source>
        <dbReference type="Proteomes" id="UP000591131"/>
    </source>
</evidence>
<evidence type="ECO:0000256" key="1">
    <source>
        <dbReference type="SAM" id="MobiDB-lite"/>
    </source>
</evidence>
<evidence type="ECO:0000313" key="2">
    <source>
        <dbReference type="EMBL" id="KAF4652883.1"/>
    </source>
</evidence>
<dbReference type="Proteomes" id="UP000591131">
    <property type="component" value="Unassembled WGS sequence"/>
</dbReference>
<dbReference type="AlphaFoldDB" id="A0A7J6KZW2"/>
<proteinExistence type="predicted"/>
<reference evidence="2 3" key="1">
    <citation type="submission" date="2020-04" db="EMBL/GenBank/DDBJ databases">
        <title>Perkinsus chesapeaki whole genome sequence.</title>
        <authorList>
            <person name="Bogema D.R."/>
        </authorList>
    </citation>
    <scope>NUCLEOTIDE SEQUENCE [LARGE SCALE GENOMIC DNA]</scope>
    <source>
        <strain evidence="2">ATCC PRA-425</strain>
    </source>
</reference>
<gene>
    <name evidence="2" type="ORF">FOL47_010808</name>
</gene>
<feature type="region of interest" description="Disordered" evidence="1">
    <location>
        <begin position="62"/>
        <end position="103"/>
    </location>
</feature>
<organism evidence="2 3">
    <name type="scientific">Perkinsus chesapeaki</name>
    <name type="common">Clam parasite</name>
    <name type="synonym">Perkinsus andrewsi</name>
    <dbReference type="NCBI Taxonomy" id="330153"/>
    <lineage>
        <taxon>Eukaryota</taxon>
        <taxon>Sar</taxon>
        <taxon>Alveolata</taxon>
        <taxon>Perkinsozoa</taxon>
        <taxon>Perkinsea</taxon>
        <taxon>Perkinsida</taxon>
        <taxon>Perkinsidae</taxon>
        <taxon>Perkinsus</taxon>
    </lineage>
</organism>
<feature type="region of interest" description="Disordered" evidence="1">
    <location>
        <begin position="147"/>
        <end position="176"/>
    </location>
</feature>
<protein>
    <submittedName>
        <fullName evidence="2">Uncharacterized protein</fullName>
    </submittedName>
</protein>
<name>A0A7J6KZW2_PERCH</name>
<sequence>MQGVVRDRDQLTIQPNPDSLVQEFNDKLRTLRTLQDPNGEIDCPSRVNLTVLLSRLNQQEQDPAYGRVPGGLKTNEIPTNCAQKTSRRGATEGPDPFERSDWHAPAEDGAKLSFHFFSGAWDLSSIVATCTVLKALTTDLWRDQVTLPDTIPQDQGARGPPPDLKETSRRHGPAHSFHQKLVVSGRKSKTPPDFGSWRDLTIHTSEQLSDGLPFHLLLS</sequence>
<accession>A0A7J6KZW2</accession>
<keyword evidence="3" id="KW-1185">Reference proteome</keyword>
<comment type="caution">
    <text evidence="2">The sequence shown here is derived from an EMBL/GenBank/DDBJ whole genome shotgun (WGS) entry which is preliminary data.</text>
</comment>